<protein>
    <submittedName>
        <fullName evidence="3">LytR C-terminal domain-containing protein</fullName>
    </submittedName>
</protein>
<reference evidence="3" key="2">
    <citation type="journal article" date="2021" name="Microbiome">
        <title>Successional dynamics and alternative stable states in a saline activated sludge microbial community over 9 years.</title>
        <authorList>
            <person name="Wang Y."/>
            <person name="Ye J."/>
            <person name="Ju F."/>
            <person name="Liu L."/>
            <person name="Boyd J.A."/>
            <person name="Deng Y."/>
            <person name="Parks D.H."/>
            <person name="Jiang X."/>
            <person name="Yin X."/>
            <person name="Woodcroft B.J."/>
            <person name="Tyson G.W."/>
            <person name="Hugenholtz P."/>
            <person name="Polz M.F."/>
            <person name="Zhang T."/>
        </authorList>
    </citation>
    <scope>NUCLEOTIDE SEQUENCE</scope>
    <source>
        <strain evidence="3">HKST-UBA01</strain>
    </source>
</reference>
<reference evidence="3" key="1">
    <citation type="submission" date="2020-04" db="EMBL/GenBank/DDBJ databases">
        <authorList>
            <person name="Zhang T."/>
        </authorList>
    </citation>
    <scope>NUCLEOTIDE SEQUENCE</scope>
    <source>
        <strain evidence="3">HKST-UBA01</strain>
    </source>
</reference>
<evidence type="ECO:0000313" key="3">
    <source>
        <dbReference type="EMBL" id="MCA9390272.1"/>
    </source>
</evidence>
<feature type="domain" description="LytR/CpsA/Psr regulator C-terminal" evidence="2">
    <location>
        <begin position="249"/>
        <end position="343"/>
    </location>
</feature>
<dbReference type="InterPro" id="IPR027381">
    <property type="entry name" value="LytR/CpsA/Psr_C"/>
</dbReference>
<keyword evidence="1" id="KW-0472">Membrane</keyword>
<proteinExistence type="predicted"/>
<feature type="transmembrane region" description="Helical" evidence="1">
    <location>
        <begin position="40"/>
        <end position="64"/>
    </location>
</feature>
<evidence type="ECO:0000256" key="1">
    <source>
        <dbReference type="SAM" id="Phobius"/>
    </source>
</evidence>
<dbReference type="Proteomes" id="UP000701698">
    <property type="component" value="Unassembled WGS sequence"/>
</dbReference>
<comment type="caution">
    <text evidence="3">The sequence shown here is derived from an EMBL/GenBank/DDBJ whole genome shotgun (WGS) entry which is preliminary data.</text>
</comment>
<accession>A0A955LGN8</accession>
<name>A0A955LGN8_UNCKA</name>
<dbReference type="AlphaFoldDB" id="A0A955LGN8"/>
<dbReference type="EMBL" id="JAGQKX010000057">
    <property type="protein sequence ID" value="MCA9390272.1"/>
    <property type="molecule type" value="Genomic_DNA"/>
</dbReference>
<keyword evidence="1" id="KW-1133">Transmembrane helix</keyword>
<organism evidence="3 4">
    <name type="scientific">candidate division WWE3 bacterium</name>
    <dbReference type="NCBI Taxonomy" id="2053526"/>
    <lineage>
        <taxon>Bacteria</taxon>
        <taxon>Katanobacteria</taxon>
    </lineage>
</organism>
<evidence type="ECO:0000259" key="2">
    <source>
        <dbReference type="Pfam" id="PF13399"/>
    </source>
</evidence>
<evidence type="ECO:0000313" key="4">
    <source>
        <dbReference type="Proteomes" id="UP000701698"/>
    </source>
</evidence>
<keyword evidence="1" id="KW-0812">Transmembrane</keyword>
<sequence length="349" mass="39986">MNIPTIFKNRRKPKHNFKINGTVSFWEKPIGKNIIKGTKIAAILLGVIVIIAIIFEAITLWRFYVRPLEPYNEFTSSMRSSSQWDGSRQLFIGTWIWERDRNLVRNALVVVRPSDPSVHVVILPEETSLKDTNTFSQTISVPIDRYIVDKRAEAPIGDGYQISTTVLSFLETEYADSTAYLHLPTLFRTFESRVYTDLSPNEMIKLLRLMRETPEEDITVEDWPGTSLALEEFRTDVLNDSEILAGNRTVWIRNTTEIPGMASTISAYLYNLGFDVIRVDNANCASIEMFDCDSQKTTILTSKDYLHTYPVERIESLFKINAISGEGDDLRRADIIIFVGEDFQQFQSE</sequence>
<dbReference type="Pfam" id="PF13399">
    <property type="entry name" value="LytR_C"/>
    <property type="match status" value="1"/>
</dbReference>
<gene>
    <name evidence="3" type="ORF">KC571_02605</name>
</gene>